<dbReference type="Proteomes" id="UP000503462">
    <property type="component" value="Chromosome 4"/>
</dbReference>
<protein>
    <recommendedName>
        <fullName evidence="1">T6SS Phospholipase effector Tle1-like catalytic domain-containing protein</fullName>
    </recommendedName>
</protein>
<reference evidence="2 3" key="1">
    <citation type="journal article" date="2016" name="Sci. Rep.">
        <title>Peltaster fructicola genome reveals evolution from an invasive phytopathogen to an ectophytic parasite.</title>
        <authorList>
            <person name="Xu C."/>
            <person name="Chen H."/>
            <person name="Gleason M.L."/>
            <person name="Xu J.R."/>
            <person name="Liu H."/>
            <person name="Zhang R."/>
            <person name="Sun G."/>
        </authorList>
    </citation>
    <scope>NUCLEOTIDE SEQUENCE [LARGE SCALE GENOMIC DNA]</scope>
    <source>
        <strain evidence="2 3">LNHT1506</strain>
    </source>
</reference>
<name>A0A6H0XZA7_9PEZI</name>
<feature type="domain" description="T6SS Phospholipase effector Tle1-like catalytic" evidence="1">
    <location>
        <begin position="96"/>
        <end position="370"/>
    </location>
</feature>
<evidence type="ECO:0000259" key="1">
    <source>
        <dbReference type="Pfam" id="PF09994"/>
    </source>
</evidence>
<dbReference type="EMBL" id="CP051142">
    <property type="protein sequence ID" value="QIW99948.1"/>
    <property type="molecule type" value="Genomic_DNA"/>
</dbReference>
<dbReference type="Pfam" id="PF09994">
    <property type="entry name" value="T6SS_Tle1-like_cat"/>
    <property type="match status" value="1"/>
</dbReference>
<sequence length="548" mass="63072">MLLFTIEQRLPPHLTELKVKIFLHGWNLFSPITQGFDTCRLLPFFNPTTGQVTQSLACAGCVVRKVRGFYTPKELHDHIDNCPYADRLWKGTSEGTHETEELSQLRRDDSDTNVVKLFEMFDRRVKNQYHYYQPGIGTYAAHAGIHNVQEITLRARIGSVLDEMNAGSFAEHVLAGYKFLMRYYMEGDKVYIFGFSRGAYTARFLTELLDSVGLLSKGNEEMLPFLWYSYSQYRRDSTNKSLKRKLSDMSSTFCRVAPPKDVNEDTQRPPFVYFLGLWDCVNSVARLRDAEIDEHAVASSNIAYHIRHAVACAERRVMFLPTLFLHGDNKVGTCKEHWFAGNHGDVGGGWPRNGDDLLLSDIPLIWMVQELQEQERLDNDALQISWRPFSHNAAASRNTFEFRRRQLETSLLQLKHDGGDRCLSHDTMKFTGNGPGGMAKSMMAGFWLFLEMLPLKHSNIVWEQQRQVDEEFKRPLLKRQGSYTTKSTNWWHLGFPRRIPTLATIDPSVELLRRFRVISGSWKYGCGTTTTTRTTRAAAEFRYWDPSG</sequence>
<dbReference type="AlphaFoldDB" id="A0A6H0XZA7"/>
<dbReference type="InterPro" id="IPR018712">
    <property type="entry name" value="Tle1-like_cat"/>
</dbReference>
<dbReference type="PANTHER" id="PTHR33840">
    <property type="match status" value="1"/>
</dbReference>
<keyword evidence="3" id="KW-1185">Reference proteome</keyword>
<gene>
    <name evidence="2" type="ORF">AMS68_005466</name>
</gene>
<evidence type="ECO:0000313" key="2">
    <source>
        <dbReference type="EMBL" id="QIW99948.1"/>
    </source>
</evidence>
<evidence type="ECO:0000313" key="3">
    <source>
        <dbReference type="Proteomes" id="UP000503462"/>
    </source>
</evidence>
<dbReference type="PANTHER" id="PTHR33840:SF2">
    <property type="entry name" value="TLE1 PHOSPHOLIPASE DOMAIN-CONTAINING PROTEIN"/>
    <property type="match status" value="1"/>
</dbReference>
<accession>A0A6H0XZA7</accession>
<organism evidence="2 3">
    <name type="scientific">Peltaster fructicola</name>
    <dbReference type="NCBI Taxonomy" id="286661"/>
    <lineage>
        <taxon>Eukaryota</taxon>
        <taxon>Fungi</taxon>
        <taxon>Dikarya</taxon>
        <taxon>Ascomycota</taxon>
        <taxon>Pezizomycotina</taxon>
        <taxon>Dothideomycetes</taxon>
        <taxon>Dothideomycetes incertae sedis</taxon>
        <taxon>Peltaster</taxon>
    </lineage>
</organism>
<proteinExistence type="predicted"/>
<dbReference type="OrthoDB" id="3162439at2759"/>